<keyword evidence="3 11" id="KW-0808">Transferase</keyword>
<comment type="caution">
    <text evidence="11">The sequence shown here is derived from an EMBL/GenBank/DDBJ whole genome shotgun (WGS) entry which is preliminary data.</text>
</comment>
<evidence type="ECO:0000256" key="8">
    <source>
        <dbReference type="ARBA" id="ARBA00048679"/>
    </source>
</evidence>
<dbReference type="Pfam" id="PF02149">
    <property type="entry name" value="KA1"/>
    <property type="match status" value="1"/>
</dbReference>
<feature type="compositionally biased region" description="Basic and acidic residues" evidence="9">
    <location>
        <begin position="56"/>
        <end position="67"/>
    </location>
</feature>
<comment type="catalytic activity">
    <reaction evidence="7">
        <text>L-threonyl-[protein] + ATP = O-phospho-L-threonyl-[protein] + ADP + H(+)</text>
        <dbReference type="Rhea" id="RHEA:46608"/>
        <dbReference type="Rhea" id="RHEA-COMP:11060"/>
        <dbReference type="Rhea" id="RHEA-COMP:11605"/>
        <dbReference type="ChEBI" id="CHEBI:15378"/>
        <dbReference type="ChEBI" id="CHEBI:30013"/>
        <dbReference type="ChEBI" id="CHEBI:30616"/>
        <dbReference type="ChEBI" id="CHEBI:61977"/>
        <dbReference type="ChEBI" id="CHEBI:456216"/>
        <dbReference type="EC" id="2.7.11.1"/>
    </reaction>
</comment>
<evidence type="ECO:0000259" key="10">
    <source>
        <dbReference type="PROSITE" id="PS50032"/>
    </source>
</evidence>
<reference evidence="11 12" key="1">
    <citation type="submission" date="2023-04" db="EMBL/GenBank/DDBJ databases">
        <title>Genome of Basidiobolus ranarum AG-B5.</title>
        <authorList>
            <person name="Stajich J.E."/>
            <person name="Carter-House D."/>
            <person name="Gryganskyi A."/>
        </authorList>
    </citation>
    <scope>NUCLEOTIDE SEQUENCE [LARGE SCALE GENOMIC DNA]</scope>
    <source>
        <strain evidence="11 12">AG-B5</strain>
    </source>
</reference>
<name>A0ABR2VYY5_9FUNG</name>
<evidence type="ECO:0000256" key="6">
    <source>
        <dbReference type="ARBA" id="ARBA00022840"/>
    </source>
</evidence>
<protein>
    <recommendedName>
        <fullName evidence="1">non-specific serine/threonine protein kinase</fullName>
        <ecNumber evidence="1">2.7.11.1</ecNumber>
    </recommendedName>
</protein>
<dbReference type="SUPFAM" id="SSF103243">
    <property type="entry name" value="KA1-like"/>
    <property type="match status" value="1"/>
</dbReference>
<keyword evidence="2" id="KW-0723">Serine/threonine-protein kinase</keyword>
<organism evidence="11 12">
    <name type="scientific">Basidiobolus ranarum</name>
    <dbReference type="NCBI Taxonomy" id="34480"/>
    <lineage>
        <taxon>Eukaryota</taxon>
        <taxon>Fungi</taxon>
        <taxon>Fungi incertae sedis</taxon>
        <taxon>Zoopagomycota</taxon>
        <taxon>Entomophthoromycotina</taxon>
        <taxon>Basidiobolomycetes</taxon>
        <taxon>Basidiobolales</taxon>
        <taxon>Basidiobolaceae</taxon>
        <taxon>Basidiobolus</taxon>
    </lineage>
</organism>
<evidence type="ECO:0000256" key="2">
    <source>
        <dbReference type="ARBA" id="ARBA00022527"/>
    </source>
</evidence>
<keyword evidence="12" id="KW-1185">Reference proteome</keyword>
<feature type="compositionally biased region" description="Polar residues" evidence="9">
    <location>
        <begin position="133"/>
        <end position="184"/>
    </location>
</feature>
<dbReference type="Proteomes" id="UP001479436">
    <property type="component" value="Unassembled WGS sequence"/>
</dbReference>
<evidence type="ECO:0000256" key="4">
    <source>
        <dbReference type="ARBA" id="ARBA00022741"/>
    </source>
</evidence>
<feature type="compositionally biased region" description="Polar residues" evidence="9">
    <location>
        <begin position="15"/>
        <end position="26"/>
    </location>
</feature>
<dbReference type="EMBL" id="JASJQH010007332">
    <property type="protein sequence ID" value="KAK9710606.1"/>
    <property type="molecule type" value="Genomic_DNA"/>
</dbReference>
<keyword evidence="6" id="KW-0067">ATP-binding</keyword>
<keyword evidence="5 11" id="KW-0418">Kinase</keyword>
<dbReference type="PROSITE" id="PS50032">
    <property type="entry name" value="KA1"/>
    <property type="match status" value="1"/>
</dbReference>
<dbReference type="GO" id="GO:0004674">
    <property type="term" value="F:protein serine/threonine kinase activity"/>
    <property type="evidence" value="ECO:0007669"/>
    <property type="project" value="UniProtKB-EC"/>
</dbReference>
<gene>
    <name evidence="11" type="primary">KIN2_5</name>
    <name evidence="11" type="ORF">K7432_008330</name>
</gene>
<feature type="compositionally biased region" description="Basic and acidic residues" evidence="9">
    <location>
        <begin position="185"/>
        <end position="197"/>
    </location>
</feature>
<feature type="region of interest" description="Disordered" evidence="9">
    <location>
        <begin position="1"/>
        <end position="70"/>
    </location>
</feature>
<dbReference type="InterPro" id="IPR001772">
    <property type="entry name" value="KA1_dom"/>
</dbReference>
<evidence type="ECO:0000256" key="1">
    <source>
        <dbReference type="ARBA" id="ARBA00012513"/>
    </source>
</evidence>
<feature type="domain" description="KA1" evidence="10">
    <location>
        <begin position="194"/>
        <end position="244"/>
    </location>
</feature>
<dbReference type="InterPro" id="IPR028375">
    <property type="entry name" value="KA1/Ssp2_C"/>
</dbReference>
<evidence type="ECO:0000256" key="5">
    <source>
        <dbReference type="ARBA" id="ARBA00022777"/>
    </source>
</evidence>
<dbReference type="EC" id="2.7.11.1" evidence="1"/>
<sequence>MESSHSEEISSNPSTPIRIQNHSPSRANKDLPSGSETLPKRKPKSAWLPSSVTQSRRAEEFNSEHAEQSSLSSPDLYVKPVFLKGLFSVATTSTKKPSVIRADILRVLDDLGYTWRESSGYFECIQGGRFSAGSNPSRAENSEHTNSFASTKSIDQEGATTQHPEIHKGTSNTNSLQSSASTTTSEHHNEDISGHGEENPVKFQISIVKMRWLLGLHGLQFRRLSGHPWEYKNVCQQILHKLKL</sequence>
<proteinExistence type="predicted"/>
<evidence type="ECO:0000313" key="11">
    <source>
        <dbReference type="EMBL" id="KAK9710606.1"/>
    </source>
</evidence>
<dbReference type="CDD" id="cd12121">
    <property type="entry name" value="MARK_C_like"/>
    <property type="match status" value="1"/>
</dbReference>
<accession>A0ABR2VYY5</accession>
<evidence type="ECO:0000256" key="9">
    <source>
        <dbReference type="SAM" id="MobiDB-lite"/>
    </source>
</evidence>
<dbReference type="Gene3D" id="3.30.310.80">
    <property type="entry name" value="Kinase associated domain 1, KA1"/>
    <property type="match status" value="1"/>
</dbReference>
<evidence type="ECO:0000313" key="12">
    <source>
        <dbReference type="Proteomes" id="UP001479436"/>
    </source>
</evidence>
<evidence type="ECO:0000256" key="3">
    <source>
        <dbReference type="ARBA" id="ARBA00022679"/>
    </source>
</evidence>
<keyword evidence="4" id="KW-0547">Nucleotide-binding</keyword>
<comment type="catalytic activity">
    <reaction evidence="8">
        <text>L-seryl-[protein] + ATP = O-phospho-L-seryl-[protein] + ADP + H(+)</text>
        <dbReference type="Rhea" id="RHEA:17989"/>
        <dbReference type="Rhea" id="RHEA-COMP:9863"/>
        <dbReference type="Rhea" id="RHEA-COMP:11604"/>
        <dbReference type="ChEBI" id="CHEBI:15378"/>
        <dbReference type="ChEBI" id="CHEBI:29999"/>
        <dbReference type="ChEBI" id="CHEBI:30616"/>
        <dbReference type="ChEBI" id="CHEBI:83421"/>
        <dbReference type="ChEBI" id="CHEBI:456216"/>
        <dbReference type="EC" id="2.7.11.1"/>
    </reaction>
</comment>
<feature type="region of interest" description="Disordered" evidence="9">
    <location>
        <begin position="133"/>
        <end position="197"/>
    </location>
</feature>
<evidence type="ECO:0000256" key="7">
    <source>
        <dbReference type="ARBA" id="ARBA00047899"/>
    </source>
</evidence>